<organism evidence="1 2">
    <name type="scientific">Testicularia cyperi</name>
    <dbReference type="NCBI Taxonomy" id="1882483"/>
    <lineage>
        <taxon>Eukaryota</taxon>
        <taxon>Fungi</taxon>
        <taxon>Dikarya</taxon>
        <taxon>Basidiomycota</taxon>
        <taxon>Ustilaginomycotina</taxon>
        <taxon>Ustilaginomycetes</taxon>
        <taxon>Ustilaginales</taxon>
        <taxon>Anthracoideaceae</taxon>
        <taxon>Testicularia</taxon>
    </lineage>
</organism>
<dbReference type="AlphaFoldDB" id="A0A317XUN2"/>
<keyword evidence="2" id="KW-1185">Reference proteome</keyword>
<accession>A0A317XUN2</accession>
<dbReference type="Proteomes" id="UP000246740">
    <property type="component" value="Unassembled WGS sequence"/>
</dbReference>
<evidence type="ECO:0000313" key="2">
    <source>
        <dbReference type="Proteomes" id="UP000246740"/>
    </source>
</evidence>
<gene>
    <name evidence="1" type="ORF">BCV70DRAFT_80000</name>
</gene>
<dbReference type="InParanoid" id="A0A317XUN2"/>
<protein>
    <submittedName>
        <fullName evidence="1">Uncharacterized protein</fullName>
    </submittedName>
</protein>
<proteinExistence type="predicted"/>
<sequence length="232" mass="26513">MPSESIAGHRHLPSHLIRSPISTPSIRLESCCRSAFSTCIAPIIRIDRTVDSISCTRLHQVDRVRQQQRRLQHKLRQQSPPHRRSCLVALQTTAFQSLDYRRKHPSSSTVHIVQIRLDLRPKVALSRCQRGDDSHLHRCLHKDAHYTHRPSRGCVQVRVTSGKEGQRTRHRDKYCIRVRDYPAGASARRAHSVEPTSFRSTPNTTRFGFLDNLVALCHSDLYSLLGPNGFAH</sequence>
<name>A0A317XUN2_9BASI</name>
<evidence type="ECO:0000313" key="1">
    <source>
        <dbReference type="EMBL" id="PWZ01762.1"/>
    </source>
</evidence>
<reference evidence="1 2" key="1">
    <citation type="journal article" date="2018" name="Mol. Biol. Evol.">
        <title>Broad Genomic Sampling Reveals a Smut Pathogenic Ancestry of the Fungal Clade Ustilaginomycotina.</title>
        <authorList>
            <person name="Kijpornyongpan T."/>
            <person name="Mondo S.J."/>
            <person name="Barry K."/>
            <person name="Sandor L."/>
            <person name="Lee J."/>
            <person name="Lipzen A."/>
            <person name="Pangilinan J."/>
            <person name="LaButti K."/>
            <person name="Hainaut M."/>
            <person name="Henrissat B."/>
            <person name="Grigoriev I.V."/>
            <person name="Spatafora J.W."/>
            <person name="Aime M.C."/>
        </authorList>
    </citation>
    <scope>NUCLEOTIDE SEQUENCE [LARGE SCALE GENOMIC DNA]</scope>
    <source>
        <strain evidence="1 2">MCA 3645</strain>
    </source>
</reference>
<dbReference type="EMBL" id="KZ819190">
    <property type="protein sequence ID" value="PWZ01762.1"/>
    <property type="molecule type" value="Genomic_DNA"/>
</dbReference>